<organism evidence="1 2">
    <name type="scientific">Geothermobacter hydrogeniphilus</name>
    <dbReference type="NCBI Taxonomy" id="1969733"/>
    <lineage>
        <taxon>Bacteria</taxon>
        <taxon>Pseudomonadati</taxon>
        <taxon>Thermodesulfobacteriota</taxon>
        <taxon>Desulfuromonadia</taxon>
        <taxon>Desulfuromonadales</taxon>
        <taxon>Geothermobacteraceae</taxon>
        <taxon>Geothermobacter</taxon>
    </lineage>
</organism>
<dbReference type="STRING" id="1969733.B5V00_14380"/>
<evidence type="ECO:0000313" key="1">
    <source>
        <dbReference type="EMBL" id="ORJ57117.1"/>
    </source>
</evidence>
<proteinExistence type="predicted"/>
<dbReference type="Proteomes" id="UP000193136">
    <property type="component" value="Unassembled WGS sequence"/>
</dbReference>
<reference evidence="1 2" key="1">
    <citation type="submission" date="2017-03" db="EMBL/GenBank/DDBJ databases">
        <title>Genome sequence of Geothermobacter sp. EPR-M, Deep-Sea Iron Reducer.</title>
        <authorList>
            <person name="Tully B."/>
            <person name="Savalia P."/>
            <person name="Abuyen K."/>
            <person name="Baughan C."/>
            <person name="Romero E."/>
            <person name="Ronkowski C."/>
            <person name="Torres B."/>
            <person name="Tremblay J."/>
            <person name="Trujillo A."/>
            <person name="Tyler M."/>
            <person name="Perez-Rodriguez I."/>
            <person name="Amend J."/>
        </authorList>
    </citation>
    <scope>NUCLEOTIDE SEQUENCE [LARGE SCALE GENOMIC DNA]</scope>
    <source>
        <strain evidence="1 2">EPR-M</strain>
    </source>
</reference>
<dbReference type="EMBL" id="NAAD01000022">
    <property type="protein sequence ID" value="ORJ57117.1"/>
    <property type="molecule type" value="Genomic_DNA"/>
</dbReference>
<dbReference type="AlphaFoldDB" id="A0A1X0XW55"/>
<comment type="caution">
    <text evidence="1">The sequence shown here is derived from an EMBL/GenBank/DDBJ whole genome shotgun (WGS) entry which is preliminary data.</text>
</comment>
<sequence length="134" mass="15105">MHIHRDQQICRQCGGLCCQGHPGCWTDPRRFAEIFFAGRNFTLDELKTRCTTIGLQLRNYSGVPVPAPRSDESGCAFLAEQGCGLGEDQRPCQCLGLIPDIETLFTGEIHCRLPGDLSYGTIREIWRQFWQETG</sequence>
<keyword evidence="2" id="KW-1185">Reference proteome</keyword>
<protein>
    <submittedName>
        <fullName evidence="1">Uncharacterized protein</fullName>
    </submittedName>
</protein>
<gene>
    <name evidence="1" type="ORF">B5V00_14380</name>
</gene>
<dbReference type="RefSeq" id="WP_085011515.1">
    <property type="nucleotide sequence ID" value="NZ_NAAD01000022.1"/>
</dbReference>
<name>A0A1X0XW55_9BACT</name>
<accession>A0A1X0XW55</accession>
<evidence type="ECO:0000313" key="2">
    <source>
        <dbReference type="Proteomes" id="UP000193136"/>
    </source>
</evidence>
<dbReference type="OrthoDB" id="47399at2"/>